<reference evidence="2 3" key="1">
    <citation type="submission" date="2023-02" db="EMBL/GenBank/DDBJ databases">
        <title>LHISI_Scaffold_Assembly.</title>
        <authorList>
            <person name="Stuart O.P."/>
            <person name="Cleave R."/>
            <person name="Magrath M.J.L."/>
            <person name="Mikheyev A.S."/>
        </authorList>
    </citation>
    <scope>NUCLEOTIDE SEQUENCE [LARGE SCALE GENOMIC DNA]</scope>
    <source>
        <strain evidence="2">Daus_M_001</strain>
        <tissue evidence="2">Leg muscle</tissue>
    </source>
</reference>
<sequence>MQSRGGKVGRLLVFHKANRVRFPDFCLWEFSRTLPLVGGFSRESPVSPGPFIPALFHPHLASPISVLKTSVHLCMQLQWTMWAPSITVLWRVCETIRNFPGIEQCIQVSIQRRVDACVRADGGLKLAPRPLPRQAGVSLDLEDEWWLGLFPTLPEFPHNQPGQDALLWCSVEGLEILVERGREHSGDAALDARASVVLSLRSLLCHVASGRGREHSGDAALDARASVALSLRSLLCHAASGRGRKHSGDAALDARASVVLSLRSLLCHVASGALNNEDLADEGETRGEWSSSRMQGRRNGRSPRKSADKRGIVEIIPTCENPGETRPGDLTRFSLMGGEHSNRSATAAPPLFQDVEKKQPPPHLGHDEGMWRSSGWVLNPLPRVENLPGSSAIGGT</sequence>
<name>A0ABQ9IDM5_9NEOP</name>
<feature type="compositionally biased region" description="Basic residues" evidence="1">
    <location>
        <begin position="295"/>
        <end position="304"/>
    </location>
</feature>
<evidence type="ECO:0000313" key="2">
    <source>
        <dbReference type="EMBL" id="KAJ8894310.1"/>
    </source>
</evidence>
<gene>
    <name evidence="2" type="ORF">PR048_006929</name>
</gene>
<proteinExistence type="predicted"/>
<organism evidence="2 3">
    <name type="scientific">Dryococelus australis</name>
    <dbReference type="NCBI Taxonomy" id="614101"/>
    <lineage>
        <taxon>Eukaryota</taxon>
        <taxon>Metazoa</taxon>
        <taxon>Ecdysozoa</taxon>
        <taxon>Arthropoda</taxon>
        <taxon>Hexapoda</taxon>
        <taxon>Insecta</taxon>
        <taxon>Pterygota</taxon>
        <taxon>Neoptera</taxon>
        <taxon>Polyneoptera</taxon>
        <taxon>Phasmatodea</taxon>
        <taxon>Verophasmatodea</taxon>
        <taxon>Anareolatae</taxon>
        <taxon>Phasmatidae</taxon>
        <taxon>Eurycanthinae</taxon>
        <taxon>Dryococelus</taxon>
    </lineage>
</organism>
<dbReference type="Proteomes" id="UP001159363">
    <property type="component" value="Chromosome 2"/>
</dbReference>
<evidence type="ECO:0000256" key="1">
    <source>
        <dbReference type="SAM" id="MobiDB-lite"/>
    </source>
</evidence>
<dbReference type="EMBL" id="JARBHB010000002">
    <property type="protein sequence ID" value="KAJ8894310.1"/>
    <property type="molecule type" value="Genomic_DNA"/>
</dbReference>
<accession>A0ABQ9IDM5</accession>
<protein>
    <submittedName>
        <fullName evidence="2">Uncharacterized protein</fullName>
    </submittedName>
</protein>
<keyword evidence="3" id="KW-1185">Reference proteome</keyword>
<comment type="caution">
    <text evidence="2">The sequence shown here is derived from an EMBL/GenBank/DDBJ whole genome shotgun (WGS) entry which is preliminary data.</text>
</comment>
<evidence type="ECO:0000313" key="3">
    <source>
        <dbReference type="Proteomes" id="UP001159363"/>
    </source>
</evidence>
<feature type="region of interest" description="Disordered" evidence="1">
    <location>
        <begin position="280"/>
        <end position="310"/>
    </location>
</feature>